<dbReference type="Proteomes" id="UP000011014">
    <property type="component" value="Unassembled WGS sequence"/>
</dbReference>
<evidence type="ECO:0000313" key="2">
    <source>
        <dbReference type="EMBL" id="CBY40819.1"/>
    </source>
</evidence>
<name>E4YZE1_OIKDI</name>
<dbReference type="EMBL" id="FN656129">
    <property type="protein sequence ID" value="CBY40819.1"/>
    <property type="molecule type" value="Genomic_DNA"/>
</dbReference>
<evidence type="ECO:0000256" key="1">
    <source>
        <dbReference type="SAM" id="Phobius"/>
    </source>
</evidence>
<sequence>MMSVANVDSDFLNSTLATVTEISHAFNQTGNDTLAGKTMLDEEWLENAENLTSSFNSTGNETVDGRSIFFYPNIPTIKEEHATSFLIILLMIVMMVICAAVYKCYVLPKRRTRGTDTDTESKFRLMENELEHQHEDRF</sequence>
<protein>
    <submittedName>
        <fullName evidence="2">Uncharacterized protein</fullName>
    </submittedName>
</protein>
<feature type="transmembrane region" description="Helical" evidence="1">
    <location>
        <begin position="85"/>
        <end position="105"/>
    </location>
</feature>
<organism evidence="2">
    <name type="scientific">Oikopleura dioica</name>
    <name type="common">Tunicate</name>
    <dbReference type="NCBI Taxonomy" id="34765"/>
    <lineage>
        <taxon>Eukaryota</taxon>
        <taxon>Metazoa</taxon>
        <taxon>Chordata</taxon>
        <taxon>Tunicata</taxon>
        <taxon>Appendicularia</taxon>
        <taxon>Copelata</taxon>
        <taxon>Oikopleuridae</taxon>
        <taxon>Oikopleura</taxon>
    </lineage>
</organism>
<proteinExistence type="predicted"/>
<dbReference type="AlphaFoldDB" id="E4YZE1"/>
<accession>E4YZE1</accession>
<keyword evidence="1" id="KW-0472">Membrane</keyword>
<reference evidence="2" key="1">
    <citation type="journal article" date="2010" name="Science">
        <title>Plasticity of animal genome architecture unmasked by rapid evolution of a pelagic tunicate.</title>
        <authorList>
            <person name="Denoeud F."/>
            <person name="Henriet S."/>
            <person name="Mungpakdee S."/>
            <person name="Aury J.M."/>
            <person name="Da Silva C."/>
            <person name="Brinkmann H."/>
            <person name="Mikhaleva J."/>
            <person name="Olsen L.C."/>
            <person name="Jubin C."/>
            <person name="Canestro C."/>
            <person name="Bouquet J.M."/>
            <person name="Danks G."/>
            <person name="Poulain J."/>
            <person name="Campsteijn C."/>
            <person name="Adamski M."/>
            <person name="Cross I."/>
            <person name="Yadetie F."/>
            <person name="Muffato M."/>
            <person name="Louis A."/>
            <person name="Butcher S."/>
            <person name="Tsagkogeorga G."/>
            <person name="Konrad A."/>
            <person name="Singh S."/>
            <person name="Jensen M.F."/>
            <person name="Cong E.H."/>
            <person name="Eikeseth-Otteraa H."/>
            <person name="Noel B."/>
            <person name="Anthouard V."/>
            <person name="Porcel B.M."/>
            <person name="Kachouri-Lafond R."/>
            <person name="Nishino A."/>
            <person name="Ugolini M."/>
            <person name="Chourrout P."/>
            <person name="Nishida H."/>
            <person name="Aasland R."/>
            <person name="Huzurbazar S."/>
            <person name="Westhof E."/>
            <person name="Delsuc F."/>
            <person name="Lehrach H."/>
            <person name="Reinhardt R."/>
            <person name="Weissenbach J."/>
            <person name="Roy S.W."/>
            <person name="Artiguenave F."/>
            <person name="Postlethwait J.H."/>
            <person name="Manak J.R."/>
            <person name="Thompson E.M."/>
            <person name="Jaillon O."/>
            <person name="Du Pasquier L."/>
            <person name="Boudinot P."/>
            <person name="Liberles D.A."/>
            <person name="Volff J.N."/>
            <person name="Philippe H."/>
            <person name="Lenhard B."/>
            <person name="Roest Crollius H."/>
            <person name="Wincker P."/>
            <person name="Chourrout D."/>
        </authorList>
    </citation>
    <scope>NUCLEOTIDE SEQUENCE [LARGE SCALE GENOMIC DNA]</scope>
</reference>
<gene>
    <name evidence="2" type="ORF">GSOID_T00022853001</name>
</gene>
<keyword evidence="1" id="KW-0812">Transmembrane</keyword>
<keyword evidence="1" id="KW-1133">Transmembrane helix</keyword>